<dbReference type="InterPro" id="IPR009057">
    <property type="entry name" value="Homeodomain-like_sf"/>
</dbReference>
<dbReference type="InterPro" id="IPR050109">
    <property type="entry name" value="HTH-type_TetR-like_transc_reg"/>
</dbReference>
<comment type="caution">
    <text evidence="4">The sequence shown here is derived from an EMBL/GenBank/DDBJ whole genome shotgun (WGS) entry which is preliminary data.</text>
</comment>
<proteinExistence type="predicted"/>
<accession>A0A917RZS6</accession>
<dbReference type="EMBL" id="BMMH01000039">
    <property type="protein sequence ID" value="GGL45496.1"/>
    <property type="molecule type" value="Genomic_DNA"/>
</dbReference>
<dbReference type="SUPFAM" id="SSF48498">
    <property type="entry name" value="Tetracyclin repressor-like, C-terminal domain"/>
    <property type="match status" value="1"/>
</dbReference>
<dbReference type="InterPro" id="IPR036271">
    <property type="entry name" value="Tet_transcr_reg_TetR-rel_C_sf"/>
</dbReference>
<keyword evidence="1 2" id="KW-0238">DNA-binding</keyword>
<dbReference type="Gene3D" id="1.10.357.10">
    <property type="entry name" value="Tetracycline Repressor, domain 2"/>
    <property type="match status" value="1"/>
</dbReference>
<dbReference type="Proteomes" id="UP000638263">
    <property type="component" value="Unassembled WGS sequence"/>
</dbReference>
<dbReference type="Pfam" id="PF00440">
    <property type="entry name" value="TetR_N"/>
    <property type="match status" value="1"/>
</dbReference>
<dbReference type="SUPFAM" id="SSF46689">
    <property type="entry name" value="Homeodomain-like"/>
    <property type="match status" value="1"/>
</dbReference>
<organism evidence="4 5">
    <name type="scientific">Nocardia jinanensis</name>
    <dbReference type="NCBI Taxonomy" id="382504"/>
    <lineage>
        <taxon>Bacteria</taxon>
        <taxon>Bacillati</taxon>
        <taxon>Actinomycetota</taxon>
        <taxon>Actinomycetes</taxon>
        <taxon>Mycobacteriales</taxon>
        <taxon>Nocardiaceae</taxon>
        <taxon>Nocardia</taxon>
    </lineage>
</organism>
<evidence type="ECO:0000256" key="2">
    <source>
        <dbReference type="PROSITE-ProRule" id="PRU00335"/>
    </source>
</evidence>
<dbReference type="AlphaFoldDB" id="A0A917RZS6"/>
<sequence length="229" mass="25286">MTTRSRTDRRAPQRGDQRRSALLAALDELLRDNGGQLEPINIAEISRRAGLTRSAFYFYFENKAAAVAAALEQTYEEVFAVNDILVGSGAPAERIERTIRGLIEFWDRNRHLYSAVLAARSSSPGVRDMWESDRQAFIPSIAAMIESERAAGRAPAGGDATAVADVLLLLNERLLERLTLAAELDRERYIESVVTVWLRSIYGTVPGLAAPTTARSFPMKMSSPGDESR</sequence>
<dbReference type="InterPro" id="IPR049397">
    <property type="entry name" value="EthR_C"/>
</dbReference>
<feature type="DNA-binding region" description="H-T-H motif" evidence="2">
    <location>
        <begin position="41"/>
        <end position="60"/>
    </location>
</feature>
<protein>
    <submittedName>
        <fullName evidence="4">TetR family transcriptional regulator</fullName>
    </submittedName>
</protein>
<dbReference type="GO" id="GO:0003700">
    <property type="term" value="F:DNA-binding transcription factor activity"/>
    <property type="evidence" value="ECO:0007669"/>
    <property type="project" value="TreeGrafter"/>
</dbReference>
<gene>
    <name evidence="4" type="ORF">GCM10011588_70310</name>
</gene>
<feature type="domain" description="HTH tetR-type" evidence="3">
    <location>
        <begin position="16"/>
        <end position="78"/>
    </location>
</feature>
<dbReference type="RefSeq" id="WP_189094683.1">
    <property type="nucleotide sequence ID" value="NZ_BMMH01000039.1"/>
</dbReference>
<evidence type="ECO:0000313" key="4">
    <source>
        <dbReference type="EMBL" id="GGL45496.1"/>
    </source>
</evidence>
<dbReference type="GO" id="GO:0000976">
    <property type="term" value="F:transcription cis-regulatory region binding"/>
    <property type="evidence" value="ECO:0007669"/>
    <property type="project" value="TreeGrafter"/>
</dbReference>
<dbReference type="InterPro" id="IPR001647">
    <property type="entry name" value="HTH_TetR"/>
</dbReference>
<dbReference type="Pfam" id="PF21313">
    <property type="entry name" value="EthR_C"/>
    <property type="match status" value="1"/>
</dbReference>
<name>A0A917RZS6_9NOCA</name>
<dbReference type="Gene3D" id="1.10.10.60">
    <property type="entry name" value="Homeodomain-like"/>
    <property type="match status" value="1"/>
</dbReference>
<evidence type="ECO:0000256" key="1">
    <source>
        <dbReference type="ARBA" id="ARBA00023125"/>
    </source>
</evidence>
<keyword evidence="5" id="KW-1185">Reference proteome</keyword>
<dbReference type="PROSITE" id="PS50977">
    <property type="entry name" value="HTH_TETR_2"/>
    <property type="match status" value="1"/>
</dbReference>
<evidence type="ECO:0000259" key="3">
    <source>
        <dbReference type="PROSITE" id="PS50977"/>
    </source>
</evidence>
<reference evidence="4" key="1">
    <citation type="journal article" date="2014" name="Int. J. Syst. Evol. Microbiol.">
        <title>Complete genome sequence of Corynebacterium casei LMG S-19264T (=DSM 44701T), isolated from a smear-ripened cheese.</title>
        <authorList>
            <consortium name="US DOE Joint Genome Institute (JGI-PGF)"/>
            <person name="Walter F."/>
            <person name="Albersmeier A."/>
            <person name="Kalinowski J."/>
            <person name="Ruckert C."/>
        </authorList>
    </citation>
    <scope>NUCLEOTIDE SEQUENCE</scope>
    <source>
        <strain evidence="4">CGMCC 4.3508</strain>
    </source>
</reference>
<dbReference type="PANTHER" id="PTHR30055">
    <property type="entry name" value="HTH-TYPE TRANSCRIPTIONAL REGULATOR RUTR"/>
    <property type="match status" value="1"/>
</dbReference>
<reference evidence="4" key="2">
    <citation type="submission" date="2020-09" db="EMBL/GenBank/DDBJ databases">
        <authorList>
            <person name="Sun Q."/>
            <person name="Zhou Y."/>
        </authorList>
    </citation>
    <scope>NUCLEOTIDE SEQUENCE</scope>
    <source>
        <strain evidence="4">CGMCC 4.3508</strain>
    </source>
</reference>
<dbReference type="PANTHER" id="PTHR30055:SF184">
    <property type="entry name" value="HTH-TYPE TRANSCRIPTIONAL REGULATOR ETHR"/>
    <property type="match status" value="1"/>
</dbReference>
<evidence type="ECO:0000313" key="5">
    <source>
        <dbReference type="Proteomes" id="UP000638263"/>
    </source>
</evidence>